<dbReference type="NCBIfam" id="TIGR03695">
    <property type="entry name" value="menH_SHCHC"/>
    <property type="match status" value="1"/>
</dbReference>
<comment type="function">
    <text evidence="3">Catalyzes a proton abstraction reaction that results in 2,5-elimination of pyruvate from 2-succinyl-5-enolpyruvyl-6-hydroxy-3-cyclohexene-1-carboxylate (SEPHCHC) and the formation of 2-succinyl-6-hydroxy-2,4-cyclohexadiene-1-carboxylate (SHCHC).</text>
</comment>
<comment type="pathway">
    <text evidence="3">Quinol/quinone metabolism; menaquinone biosynthesis.</text>
</comment>
<comment type="similarity">
    <text evidence="3">Belongs to the AB hydrolase superfamily. MenH family.</text>
</comment>
<dbReference type="RefSeq" id="WP_015279859.1">
    <property type="nucleotide sequence ID" value="NC_019940.1"/>
</dbReference>
<reference evidence="5 6" key="1">
    <citation type="submission" date="2011-09" db="EMBL/GenBank/DDBJ databases">
        <title>Complete sequence of chromosome of Thioflavicoccus mobilis 8321.</title>
        <authorList>
            <consortium name="US DOE Joint Genome Institute"/>
            <person name="Lucas S."/>
            <person name="Han J."/>
            <person name="Lapidus A."/>
            <person name="Cheng J.-F."/>
            <person name="Goodwin L."/>
            <person name="Pitluck S."/>
            <person name="Peters L."/>
            <person name="Ovchinnikova G."/>
            <person name="Lu M."/>
            <person name="Detter J.C."/>
            <person name="Han C."/>
            <person name="Tapia R."/>
            <person name="Land M."/>
            <person name="Hauser L."/>
            <person name="Kyrpides N."/>
            <person name="Ivanova N."/>
            <person name="Pagani I."/>
            <person name="Vogl K."/>
            <person name="Liu Z."/>
            <person name="Imhoff J."/>
            <person name="Thiel V."/>
            <person name="Frigaard N.-U."/>
            <person name="Bryant D."/>
            <person name="Woyke T."/>
        </authorList>
    </citation>
    <scope>NUCLEOTIDE SEQUENCE [LARGE SCALE GENOMIC DNA]</scope>
    <source>
        <strain evidence="5 6">8321</strain>
    </source>
</reference>
<dbReference type="KEGG" id="tmb:Thimo_0879"/>
<dbReference type="STRING" id="765912.Thimo_0879"/>
<evidence type="ECO:0000256" key="1">
    <source>
        <dbReference type="ARBA" id="ARBA00022428"/>
    </source>
</evidence>
<protein>
    <recommendedName>
        <fullName evidence="3">Putative 2-succinyl-6-hydroxy-2,4-cyclohexadiene-1-carboxylate synthase</fullName>
        <shortName evidence="3">SHCHC synthase</shortName>
        <ecNumber evidence="3">4.2.99.20</ecNumber>
    </recommendedName>
</protein>
<dbReference type="InterPro" id="IPR000073">
    <property type="entry name" value="AB_hydrolase_1"/>
</dbReference>
<dbReference type="InterPro" id="IPR022485">
    <property type="entry name" value="SHCHC_synthase_MenH"/>
</dbReference>
<dbReference type="AlphaFoldDB" id="L0GSH7"/>
<dbReference type="OrthoDB" id="149912at2"/>
<dbReference type="Pfam" id="PF00561">
    <property type="entry name" value="Abhydrolase_1"/>
    <property type="match status" value="1"/>
</dbReference>
<gene>
    <name evidence="3" type="primary">menH</name>
    <name evidence="5" type="ORF">Thimo_0879</name>
</gene>
<evidence type="ECO:0000256" key="3">
    <source>
        <dbReference type="HAMAP-Rule" id="MF_01660"/>
    </source>
</evidence>
<dbReference type="GO" id="GO:0070205">
    <property type="term" value="F:2-succinyl-6-hydroxy-2,4-cyclohexadiene-1-carboxylate synthase activity"/>
    <property type="evidence" value="ECO:0007669"/>
    <property type="project" value="UniProtKB-UniRule"/>
</dbReference>
<dbReference type="Gene3D" id="3.40.50.1820">
    <property type="entry name" value="alpha/beta hydrolase"/>
    <property type="match status" value="1"/>
</dbReference>
<dbReference type="UniPathway" id="UPA01057">
    <property type="reaction ID" value="UER00900"/>
</dbReference>
<dbReference type="PANTHER" id="PTHR42916">
    <property type="entry name" value="2-SUCCINYL-5-ENOLPYRUVYL-6-HYDROXY-3-CYCLOHEXENE-1-CARBOXYLATE SYNTHASE"/>
    <property type="match status" value="1"/>
</dbReference>
<dbReference type="PRINTS" id="PR00111">
    <property type="entry name" value="ABHYDROLASE"/>
</dbReference>
<comment type="pathway">
    <text evidence="3">Quinol/quinone metabolism; 1,4-dihydroxy-2-naphthoate biosynthesis; 1,4-dihydroxy-2-naphthoate from chorismate: step 3/7.</text>
</comment>
<keyword evidence="1 3" id="KW-0474">Menaquinone biosynthesis</keyword>
<dbReference type="SUPFAM" id="SSF53474">
    <property type="entry name" value="alpha/beta-Hydrolases"/>
    <property type="match status" value="1"/>
</dbReference>
<dbReference type="eggNOG" id="COG2267">
    <property type="taxonomic scope" value="Bacteria"/>
</dbReference>
<organism evidence="5 6">
    <name type="scientific">Thioflavicoccus mobilis 8321</name>
    <dbReference type="NCBI Taxonomy" id="765912"/>
    <lineage>
        <taxon>Bacteria</taxon>
        <taxon>Pseudomonadati</taxon>
        <taxon>Pseudomonadota</taxon>
        <taxon>Gammaproteobacteria</taxon>
        <taxon>Chromatiales</taxon>
        <taxon>Chromatiaceae</taxon>
        <taxon>Thioflavicoccus</taxon>
    </lineage>
</organism>
<comment type="subunit">
    <text evidence="3">Monomer.</text>
</comment>
<evidence type="ECO:0000313" key="6">
    <source>
        <dbReference type="Proteomes" id="UP000010816"/>
    </source>
</evidence>
<dbReference type="EMBL" id="CP003051">
    <property type="protein sequence ID" value="AGA89713.1"/>
    <property type="molecule type" value="Genomic_DNA"/>
</dbReference>
<accession>L0GSH7</accession>
<evidence type="ECO:0000259" key="4">
    <source>
        <dbReference type="Pfam" id="PF00561"/>
    </source>
</evidence>
<sequence length="275" mass="29408">MTRAIEVDGYRFGWRCHGDPGRPAILFLHGFLGVGDEFDALAAGLADAFYCIGVDLPGHGATRVDDGPNRYRMAETAEALTRLLAALDITEAALVGYSMGGRLALYLAVHFPAILGRAVLIAASPGLETPAEQAARRAHDRRLAEALERDGLGPFLARWYDQPLFATLKAHPVFPQVLARRRRNAPAGLARSLLQLGTGAQPSLWPHLATIQVPLQLLVGAQDAKFVAINAEMAARCPTARFVAIPGCGHAVHLEAPDQVGAQIRDFLQEDGAAG</sequence>
<dbReference type="PATRIC" id="fig|765912.4.peg.857"/>
<evidence type="ECO:0000313" key="5">
    <source>
        <dbReference type="EMBL" id="AGA89713.1"/>
    </source>
</evidence>
<name>L0GSH7_9GAMM</name>
<keyword evidence="6" id="KW-1185">Reference proteome</keyword>
<dbReference type="GO" id="GO:0009234">
    <property type="term" value="P:menaquinone biosynthetic process"/>
    <property type="evidence" value="ECO:0007669"/>
    <property type="project" value="UniProtKB-UniRule"/>
</dbReference>
<proteinExistence type="inferred from homology"/>
<evidence type="ECO:0000256" key="2">
    <source>
        <dbReference type="ARBA" id="ARBA00023239"/>
    </source>
</evidence>
<keyword evidence="2 3" id="KW-0456">Lyase</keyword>
<dbReference type="HAMAP" id="MF_01660">
    <property type="entry name" value="MenH"/>
    <property type="match status" value="1"/>
</dbReference>
<dbReference type="UniPathway" id="UPA00079"/>
<dbReference type="InterPro" id="IPR029058">
    <property type="entry name" value="AB_hydrolase_fold"/>
</dbReference>
<dbReference type="HOGENOM" id="CLU_020336_50_4_6"/>
<feature type="domain" description="AB hydrolase-1" evidence="4">
    <location>
        <begin position="23"/>
        <end position="257"/>
    </location>
</feature>
<dbReference type="EC" id="4.2.99.20" evidence="3"/>
<comment type="catalytic activity">
    <reaction evidence="3">
        <text>5-enolpyruvoyl-6-hydroxy-2-succinyl-cyclohex-3-ene-1-carboxylate = (1R,6R)-6-hydroxy-2-succinyl-cyclohexa-2,4-diene-1-carboxylate + pyruvate</text>
        <dbReference type="Rhea" id="RHEA:25597"/>
        <dbReference type="ChEBI" id="CHEBI:15361"/>
        <dbReference type="ChEBI" id="CHEBI:58689"/>
        <dbReference type="ChEBI" id="CHEBI:58818"/>
        <dbReference type="EC" id="4.2.99.20"/>
    </reaction>
</comment>
<dbReference type="Proteomes" id="UP000010816">
    <property type="component" value="Chromosome"/>
</dbReference>
<dbReference type="PANTHER" id="PTHR42916:SF1">
    <property type="entry name" value="PROTEIN PHYLLO, CHLOROPLASTIC"/>
    <property type="match status" value="1"/>
</dbReference>